<dbReference type="InterPro" id="IPR013087">
    <property type="entry name" value="Znf_C2H2_type"/>
</dbReference>
<dbReference type="SUPFAM" id="SSF57667">
    <property type="entry name" value="beta-beta-alpha zinc fingers"/>
    <property type="match status" value="1"/>
</dbReference>
<keyword evidence="1" id="KW-0479">Metal-binding</keyword>
<dbReference type="Gene3D" id="3.30.160.60">
    <property type="entry name" value="Classic Zinc Finger"/>
    <property type="match status" value="1"/>
</dbReference>
<evidence type="ECO:0000313" key="3">
    <source>
        <dbReference type="EMBL" id="EUB54487.1"/>
    </source>
</evidence>
<dbReference type="KEGG" id="egl:EGR_10655"/>
<keyword evidence="4" id="KW-1185">Reference proteome</keyword>
<dbReference type="AlphaFoldDB" id="W6U7X8"/>
<feature type="domain" description="C2H2-type" evidence="2">
    <location>
        <begin position="21"/>
        <end position="49"/>
    </location>
</feature>
<sequence>MIVCAGGIYFRDRKILERTLFTCQYCSTTFLRRGNLNLHISEVHEGYAIIK</sequence>
<protein>
    <recommendedName>
        <fullName evidence="2">C2H2-type domain-containing protein</fullName>
    </recommendedName>
</protein>
<gene>
    <name evidence="3" type="ORF">EGR_10655</name>
</gene>
<dbReference type="Proteomes" id="UP000019149">
    <property type="component" value="Unassembled WGS sequence"/>
</dbReference>
<reference evidence="3 4" key="1">
    <citation type="journal article" date="2013" name="Nat. Genet.">
        <title>The genome of the hydatid tapeworm Echinococcus granulosus.</title>
        <authorList>
            <person name="Zheng H."/>
            <person name="Zhang W."/>
            <person name="Zhang L."/>
            <person name="Zhang Z."/>
            <person name="Li J."/>
            <person name="Lu G."/>
            <person name="Zhu Y."/>
            <person name="Wang Y."/>
            <person name="Huang Y."/>
            <person name="Liu J."/>
            <person name="Kang H."/>
            <person name="Chen J."/>
            <person name="Wang L."/>
            <person name="Chen A."/>
            <person name="Yu S."/>
            <person name="Gao Z."/>
            <person name="Jin L."/>
            <person name="Gu W."/>
            <person name="Wang Z."/>
            <person name="Zhao L."/>
            <person name="Shi B."/>
            <person name="Wen H."/>
            <person name="Lin R."/>
            <person name="Jones M.K."/>
            <person name="Brejova B."/>
            <person name="Vinar T."/>
            <person name="Zhao G."/>
            <person name="McManus D.P."/>
            <person name="Chen Z."/>
            <person name="Zhou Y."/>
            <person name="Wang S."/>
        </authorList>
    </citation>
    <scope>NUCLEOTIDE SEQUENCE [LARGE SCALE GENOMIC DNA]</scope>
</reference>
<dbReference type="CTD" id="36346370"/>
<dbReference type="SMART" id="SM00355">
    <property type="entry name" value="ZnF_C2H2"/>
    <property type="match status" value="1"/>
</dbReference>
<evidence type="ECO:0000259" key="2">
    <source>
        <dbReference type="PROSITE" id="PS50157"/>
    </source>
</evidence>
<proteinExistence type="predicted"/>
<evidence type="ECO:0000256" key="1">
    <source>
        <dbReference type="PROSITE-ProRule" id="PRU00042"/>
    </source>
</evidence>
<name>W6U7X8_ECHGR</name>
<keyword evidence="1" id="KW-0862">Zinc</keyword>
<dbReference type="InterPro" id="IPR036236">
    <property type="entry name" value="Znf_C2H2_sf"/>
</dbReference>
<accession>W6U7X8</accession>
<dbReference type="GO" id="GO:0008270">
    <property type="term" value="F:zinc ion binding"/>
    <property type="evidence" value="ECO:0007669"/>
    <property type="project" value="UniProtKB-KW"/>
</dbReference>
<dbReference type="RefSeq" id="XP_024345683.1">
    <property type="nucleotide sequence ID" value="XM_024499904.1"/>
</dbReference>
<dbReference type="PROSITE" id="PS00028">
    <property type="entry name" value="ZINC_FINGER_C2H2_1"/>
    <property type="match status" value="1"/>
</dbReference>
<organism evidence="3 4">
    <name type="scientific">Echinococcus granulosus</name>
    <name type="common">Hydatid tapeworm</name>
    <dbReference type="NCBI Taxonomy" id="6210"/>
    <lineage>
        <taxon>Eukaryota</taxon>
        <taxon>Metazoa</taxon>
        <taxon>Spiralia</taxon>
        <taxon>Lophotrochozoa</taxon>
        <taxon>Platyhelminthes</taxon>
        <taxon>Cestoda</taxon>
        <taxon>Eucestoda</taxon>
        <taxon>Cyclophyllidea</taxon>
        <taxon>Taeniidae</taxon>
        <taxon>Echinococcus</taxon>
        <taxon>Echinococcus granulosus group</taxon>
    </lineage>
</organism>
<dbReference type="PROSITE" id="PS50157">
    <property type="entry name" value="ZINC_FINGER_C2H2_2"/>
    <property type="match status" value="1"/>
</dbReference>
<dbReference type="EMBL" id="APAU02000247">
    <property type="protein sequence ID" value="EUB54487.1"/>
    <property type="molecule type" value="Genomic_DNA"/>
</dbReference>
<comment type="caution">
    <text evidence="3">The sequence shown here is derived from an EMBL/GenBank/DDBJ whole genome shotgun (WGS) entry which is preliminary data.</text>
</comment>
<keyword evidence="1" id="KW-0863">Zinc-finger</keyword>
<evidence type="ECO:0000313" key="4">
    <source>
        <dbReference type="Proteomes" id="UP000019149"/>
    </source>
</evidence>
<dbReference type="GeneID" id="36346370"/>